<feature type="domain" description="AP2/ERF" evidence="9">
    <location>
        <begin position="383"/>
        <end position="441"/>
    </location>
</feature>
<feature type="domain" description="AP2/ERF" evidence="9">
    <location>
        <begin position="281"/>
        <end position="347"/>
    </location>
</feature>
<dbReference type="OrthoDB" id="207175at2759"/>
<feature type="region of interest" description="Disordered" evidence="8">
    <location>
        <begin position="18"/>
        <end position="46"/>
    </location>
</feature>
<dbReference type="GO" id="GO:0003700">
    <property type="term" value="F:DNA-binding transcription factor activity"/>
    <property type="evidence" value="ECO:0007669"/>
    <property type="project" value="InterPro"/>
</dbReference>
<comment type="similarity">
    <text evidence="7">Belongs to the AP2/ERF transcription factor family. AP2 subfamily.</text>
</comment>
<dbReference type="GO" id="GO:0005634">
    <property type="term" value="C:nucleus"/>
    <property type="evidence" value="ECO:0007669"/>
    <property type="project" value="UniProtKB-SubCell"/>
</dbReference>
<dbReference type="AlphaFoldDB" id="A0A6G1DJJ3"/>
<dbReference type="InterPro" id="IPR036955">
    <property type="entry name" value="AP2/ERF_dom_sf"/>
</dbReference>
<evidence type="ECO:0000256" key="6">
    <source>
        <dbReference type="ARBA" id="ARBA00023242"/>
    </source>
</evidence>
<comment type="subcellular location">
    <subcellularLocation>
        <location evidence="1">Nucleus</location>
    </subcellularLocation>
</comment>
<evidence type="ECO:0000256" key="1">
    <source>
        <dbReference type="ARBA" id="ARBA00004123"/>
    </source>
</evidence>
<dbReference type="PROSITE" id="PS51032">
    <property type="entry name" value="AP2_ERF"/>
    <property type="match status" value="2"/>
</dbReference>
<evidence type="ECO:0000256" key="2">
    <source>
        <dbReference type="ARBA" id="ARBA00022737"/>
    </source>
</evidence>
<organism evidence="10 11">
    <name type="scientific">Oryza meyeriana var. granulata</name>
    <dbReference type="NCBI Taxonomy" id="110450"/>
    <lineage>
        <taxon>Eukaryota</taxon>
        <taxon>Viridiplantae</taxon>
        <taxon>Streptophyta</taxon>
        <taxon>Embryophyta</taxon>
        <taxon>Tracheophyta</taxon>
        <taxon>Spermatophyta</taxon>
        <taxon>Magnoliopsida</taxon>
        <taxon>Liliopsida</taxon>
        <taxon>Poales</taxon>
        <taxon>Poaceae</taxon>
        <taxon>BOP clade</taxon>
        <taxon>Oryzoideae</taxon>
        <taxon>Oryzeae</taxon>
        <taxon>Oryzinae</taxon>
        <taxon>Oryza</taxon>
        <taxon>Oryza meyeriana</taxon>
    </lineage>
</organism>
<keyword evidence="2" id="KW-0677">Repeat</keyword>
<keyword evidence="3" id="KW-0805">Transcription regulation</keyword>
<gene>
    <name evidence="10" type="ORF">E2562_015304</name>
</gene>
<keyword evidence="11" id="KW-1185">Reference proteome</keyword>
<comment type="caution">
    <text evidence="10">The sequence shown here is derived from an EMBL/GenBank/DDBJ whole genome shotgun (WGS) entry which is preliminary data.</text>
</comment>
<keyword evidence="4" id="KW-0238">DNA-binding</keyword>
<keyword evidence="6" id="KW-0539">Nucleus</keyword>
<dbReference type="PRINTS" id="PR00367">
    <property type="entry name" value="ETHRSPELEMNT"/>
</dbReference>
<dbReference type="Pfam" id="PF00847">
    <property type="entry name" value="AP2"/>
    <property type="match status" value="2"/>
</dbReference>
<evidence type="ECO:0000256" key="5">
    <source>
        <dbReference type="ARBA" id="ARBA00023163"/>
    </source>
</evidence>
<evidence type="ECO:0000256" key="7">
    <source>
        <dbReference type="ARBA" id="ARBA00037973"/>
    </source>
</evidence>
<evidence type="ECO:0000256" key="3">
    <source>
        <dbReference type="ARBA" id="ARBA00023015"/>
    </source>
</evidence>
<evidence type="ECO:0000313" key="10">
    <source>
        <dbReference type="EMBL" id="KAF0912630.1"/>
    </source>
</evidence>
<dbReference type="FunFam" id="3.30.730.10:FF:000002">
    <property type="entry name" value="AP2-like ethylene-responsive transcription factor"/>
    <property type="match status" value="1"/>
</dbReference>
<evidence type="ECO:0000313" key="11">
    <source>
        <dbReference type="Proteomes" id="UP000479710"/>
    </source>
</evidence>
<name>A0A6G1DJJ3_9ORYZ</name>
<dbReference type="FunFam" id="3.30.730.10:FF:000003">
    <property type="entry name" value="AP2-like ethylene-responsive transcription factor ANT"/>
    <property type="match status" value="1"/>
</dbReference>
<dbReference type="SMART" id="SM00380">
    <property type="entry name" value="AP2"/>
    <property type="match status" value="2"/>
</dbReference>
<reference evidence="10 11" key="1">
    <citation type="submission" date="2019-11" db="EMBL/GenBank/DDBJ databases">
        <title>Whole genome sequence of Oryza granulata.</title>
        <authorList>
            <person name="Li W."/>
        </authorList>
    </citation>
    <scope>NUCLEOTIDE SEQUENCE [LARGE SCALE GENOMIC DNA]</scope>
    <source>
        <strain evidence="11">cv. Menghai</strain>
        <tissue evidence="10">Leaf</tissue>
    </source>
</reference>
<proteinExistence type="inferred from homology"/>
<keyword evidence="5" id="KW-0804">Transcription</keyword>
<dbReference type="PANTHER" id="PTHR32467:SF204">
    <property type="entry name" value="PUTATIVE, EXPRESSED-RELATED"/>
    <property type="match status" value="1"/>
</dbReference>
<protein>
    <recommendedName>
        <fullName evidence="9">AP2/ERF domain-containing protein</fullName>
    </recommendedName>
</protein>
<feature type="region of interest" description="Disordered" evidence="8">
    <location>
        <begin position="238"/>
        <end position="269"/>
    </location>
</feature>
<dbReference type="Gene3D" id="3.30.730.10">
    <property type="entry name" value="AP2/ERF domain"/>
    <property type="match status" value="2"/>
</dbReference>
<dbReference type="CDD" id="cd00018">
    <property type="entry name" value="AP2"/>
    <property type="match status" value="2"/>
</dbReference>
<dbReference type="GO" id="GO:0003677">
    <property type="term" value="F:DNA binding"/>
    <property type="evidence" value="ECO:0007669"/>
    <property type="project" value="UniProtKB-KW"/>
</dbReference>
<dbReference type="InterPro" id="IPR016177">
    <property type="entry name" value="DNA-bd_dom_sf"/>
</dbReference>
<dbReference type="PANTHER" id="PTHR32467">
    <property type="entry name" value="AP2-LIKE ETHYLENE-RESPONSIVE TRANSCRIPTION FACTOR"/>
    <property type="match status" value="1"/>
</dbReference>
<dbReference type="Proteomes" id="UP000479710">
    <property type="component" value="Unassembled WGS sequence"/>
</dbReference>
<evidence type="ECO:0000256" key="8">
    <source>
        <dbReference type="SAM" id="MobiDB-lite"/>
    </source>
</evidence>
<sequence>MASGGSNWLGFSLSPHIPTEVPSSSEPATAHHHPPPAAAAAGAMSSPPDNATTCNFLFSPPAQMVAPPGYYHVGGGYGDGTSTAGVYYSHLPAMPIKSDGSLCIMEGMMPSSSPKLEDFLGCGNGSGHDPTTYYSHQQGQEEDASRAAYQHHQLVPYNFQSLTEAEMLQEAASAPMEDAMAAAKNFLVTSYGACYGSQEMQPLSLSMSPGSQSSSCVSAAPQQHQMAVIAAAAPVAAAGQGSNSNGGGELRVGKKRGTGKGGQKQPVHRKSIDTFGQRTSQYRGVTRHRWTGRYEAHLWDNSCRKDGQTRKGRQVYLGGYDTEDKAARAYDLAALKYWGLSTHINFPLENYRDEIEEMARMTRQEYVAHLRRRSSGFSRGASIYRGVTRHHQHGRWQARIGRVAGNKDLYLGTFSTQEAAAEAYDIAAIKFRGLNAVTNFDITRYDVDKIMESNSLLPGEAARKVKTIEAATDHVPATQATTGRELSTAEEASGTGTDWRMVLYGSQQQAAACTEATGDLQKGFMGDAHSALHGIAGFDGESAAHEIDISVGKISGINFSNSSSLVTSLSNSREGSPERLGLAMLYAKHPSAVSLATMNPWMPMPAPAAAHVMRQPGAIAHLPVFAAWTDA</sequence>
<accession>A0A6G1DJJ3</accession>
<dbReference type="SUPFAM" id="SSF54171">
    <property type="entry name" value="DNA-binding domain"/>
    <property type="match status" value="2"/>
</dbReference>
<evidence type="ECO:0000256" key="4">
    <source>
        <dbReference type="ARBA" id="ARBA00023125"/>
    </source>
</evidence>
<dbReference type="EMBL" id="SPHZ02000006">
    <property type="protein sequence ID" value="KAF0912630.1"/>
    <property type="molecule type" value="Genomic_DNA"/>
</dbReference>
<dbReference type="InterPro" id="IPR001471">
    <property type="entry name" value="AP2/ERF_dom"/>
</dbReference>
<evidence type="ECO:0000259" key="9">
    <source>
        <dbReference type="PROSITE" id="PS51032"/>
    </source>
</evidence>